<dbReference type="PANTHER" id="PTHR22605:SF1">
    <property type="entry name" value="RZ-TYPE DOMAIN-CONTAINING PROTEIN"/>
    <property type="match status" value="1"/>
</dbReference>
<gene>
    <name evidence="1" type="ORF">F8M41_018300</name>
</gene>
<dbReference type="Proteomes" id="UP000439903">
    <property type="component" value="Unassembled WGS sequence"/>
</dbReference>
<dbReference type="OrthoDB" id="2440927at2759"/>
<evidence type="ECO:0000313" key="2">
    <source>
        <dbReference type="Proteomes" id="UP000439903"/>
    </source>
</evidence>
<comment type="caution">
    <text evidence="1">The sequence shown here is derived from an EMBL/GenBank/DDBJ whole genome shotgun (WGS) entry which is preliminary data.</text>
</comment>
<dbReference type="GO" id="GO:0016887">
    <property type="term" value="F:ATP hydrolysis activity"/>
    <property type="evidence" value="ECO:0007669"/>
    <property type="project" value="InterPro"/>
</dbReference>
<dbReference type="InterPro" id="IPR031248">
    <property type="entry name" value="RNF213"/>
</dbReference>
<keyword evidence="2" id="KW-1185">Reference proteome</keyword>
<accession>A0A8H4ALX5</accession>
<dbReference type="AlphaFoldDB" id="A0A8H4ALX5"/>
<dbReference type="PANTHER" id="PTHR22605">
    <property type="entry name" value="RZ-TYPE DOMAIN-CONTAINING PROTEIN"/>
    <property type="match status" value="1"/>
</dbReference>
<evidence type="ECO:0000313" key="1">
    <source>
        <dbReference type="EMBL" id="KAF0511314.1"/>
    </source>
</evidence>
<sequence length="284" mass="33292">MVSMKETNKTNVLRTSFTRKDVFIGFDENETLQSLVIDVMTKFPEDNEEAIIKRCKAALIDIASSDGIIRASRSNVDPGEIDQWCNVYFRHLTDEHIPLQNHDSLRSFFGQLLFTNMTISRFIINTFSNINTDISECLRDLLTFQVDKLSTFKTEAQLQNRIKRFWEESDDQMLILQCDVTTVNAGCIKLAKFIIEQFQNEFSRKNPDYIKYVCIILHIQREQYYMSSFNFMCGWKQVTIETLMPQEKNFSTILNGSLTNIIKNEYKFEDIIRKLKRTIICEDS</sequence>
<dbReference type="GO" id="GO:0004842">
    <property type="term" value="F:ubiquitin-protein transferase activity"/>
    <property type="evidence" value="ECO:0007669"/>
    <property type="project" value="InterPro"/>
</dbReference>
<reference evidence="1 2" key="1">
    <citation type="journal article" date="2019" name="Environ. Microbiol.">
        <title>At the nexus of three kingdoms: the genome of the mycorrhizal fungus Gigaspora margarita provides insights into plant, endobacterial and fungal interactions.</title>
        <authorList>
            <person name="Venice F."/>
            <person name="Ghignone S."/>
            <person name="Salvioli di Fossalunga A."/>
            <person name="Amselem J."/>
            <person name="Novero M."/>
            <person name="Xianan X."/>
            <person name="Sedzielewska Toro K."/>
            <person name="Morin E."/>
            <person name="Lipzen A."/>
            <person name="Grigoriev I.V."/>
            <person name="Henrissat B."/>
            <person name="Martin F.M."/>
            <person name="Bonfante P."/>
        </authorList>
    </citation>
    <scope>NUCLEOTIDE SEQUENCE [LARGE SCALE GENOMIC DNA]</scope>
    <source>
        <strain evidence="1 2">BEG34</strain>
    </source>
</reference>
<dbReference type="EMBL" id="WTPW01000440">
    <property type="protein sequence ID" value="KAF0511314.1"/>
    <property type="molecule type" value="Genomic_DNA"/>
</dbReference>
<organism evidence="1 2">
    <name type="scientific">Gigaspora margarita</name>
    <dbReference type="NCBI Taxonomy" id="4874"/>
    <lineage>
        <taxon>Eukaryota</taxon>
        <taxon>Fungi</taxon>
        <taxon>Fungi incertae sedis</taxon>
        <taxon>Mucoromycota</taxon>
        <taxon>Glomeromycotina</taxon>
        <taxon>Glomeromycetes</taxon>
        <taxon>Diversisporales</taxon>
        <taxon>Gigasporaceae</taxon>
        <taxon>Gigaspora</taxon>
    </lineage>
</organism>
<proteinExistence type="predicted"/>
<protein>
    <submittedName>
        <fullName evidence="1">E3 ubiquitin-protein ligase</fullName>
    </submittedName>
</protein>
<name>A0A8H4ALX5_GIGMA</name>